<accession>A0A833T4N8</accession>
<organism evidence="2 3">
    <name type="scientific">Phytophthora infestans</name>
    <name type="common">Potato late blight agent</name>
    <name type="synonym">Botrytis infestans</name>
    <dbReference type="NCBI Taxonomy" id="4787"/>
    <lineage>
        <taxon>Eukaryota</taxon>
        <taxon>Sar</taxon>
        <taxon>Stramenopiles</taxon>
        <taxon>Oomycota</taxon>
        <taxon>Peronosporomycetes</taxon>
        <taxon>Peronosporales</taxon>
        <taxon>Peronosporaceae</taxon>
        <taxon>Phytophthora</taxon>
    </lineage>
</organism>
<dbReference type="Proteomes" id="UP000602510">
    <property type="component" value="Unassembled WGS sequence"/>
</dbReference>
<evidence type="ECO:0000313" key="3">
    <source>
        <dbReference type="Proteomes" id="UP000602510"/>
    </source>
</evidence>
<sequence length="105" mass="11200">MHDDGSAVVKSGSDRDSEAKSEGPLMGSNQVHLRDKDADISVTSVGGSESNHMHDVCIEGIPMELRVVDANALLPTMNIGKRNHHADTGSGALRVEQRAENRGLI</sequence>
<evidence type="ECO:0000256" key="1">
    <source>
        <dbReference type="SAM" id="MobiDB-lite"/>
    </source>
</evidence>
<feature type="region of interest" description="Disordered" evidence="1">
    <location>
        <begin position="80"/>
        <end position="105"/>
    </location>
</feature>
<gene>
    <name evidence="2" type="ORF">GN244_ATG00137</name>
</gene>
<proteinExistence type="predicted"/>
<reference evidence="2" key="1">
    <citation type="submission" date="2020-04" db="EMBL/GenBank/DDBJ databases">
        <title>Hybrid Assembly of Korean Phytophthora infestans isolates.</title>
        <authorList>
            <person name="Prokchorchik M."/>
            <person name="Lee Y."/>
            <person name="Seo J."/>
            <person name="Cho J.-H."/>
            <person name="Park Y.-E."/>
            <person name="Jang D.-C."/>
            <person name="Im J.-S."/>
            <person name="Choi J.-G."/>
            <person name="Park H.-J."/>
            <person name="Lee G.-B."/>
            <person name="Lee Y.-G."/>
            <person name="Hong S.-Y."/>
            <person name="Cho K."/>
            <person name="Sohn K.H."/>
        </authorList>
    </citation>
    <scope>NUCLEOTIDE SEQUENCE</scope>
    <source>
        <strain evidence="2">KR_1_A1</strain>
    </source>
</reference>
<feature type="compositionally biased region" description="Basic and acidic residues" evidence="1">
    <location>
        <begin position="95"/>
        <end position="105"/>
    </location>
</feature>
<keyword evidence="3" id="KW-1185">Reference proteome</keyword>
<dbReference type="EMBL" id="WSZM01000002">
    <property type="protein sequence ID" value="KAF4047432.1"/>
    <property type="molecule type" value="Genomic_DNA"/>
</dbReference>
<protein>
    <submittedName>
        <fullName evidence="2">Uncharacterized protein</fullName>
    </submittedName>
</protein>
<dbReference type="AlphaFoldDB" id="A0A833T4N8"/>
<name>A0A833T4N8_PHYIN</name>
<evidence type="ECO:0000313" key="2">
    <source>
        <dbReference type="EMBL" id="KAF4047432.1"/>
    </source>
</evidence>
<feature type="region of interest" description="Disordered" evidence="1">
    <location>
        <begin position="1"/>
        <end position="37"/>
    </location>
</feature>
<feature type="compositionally biased region" description="Basic and acidic residues" evidence="1">
    <location>
        <begin position="12"/>
        <end position="21"/>
    </location>
</feature>
<comment type="caution">
    <text evidence="2">The sequence shown here is derived from an EMBL/GenBank/DDBJ whole genome shotgun (WGS) entry which is preliminary data.</text>
</comment>